<evidence type="ECO:0000313" key="2">
    <source>
        <dbReference type="EMBL" id="EMB35398.1"/>
    </source>
</evidence>
<protein>
    <recommendedName>
        <fullName evidence="3">Lipoprotein</fullName>
    </recommendedName>
</protein>
<evidence type="ECO:0008006" key="3">
    <source>
        <dbReference type="Google" id="ProtNLM"/>
    </source>
</evidence>
<proteinExistence type="predicted"/>
<comment type="caution">
    <text evidence="2">The sequence shown here is derived from an EMBL/GenBank/DDBJ whole genome shotgun (WGS) entry which is preliminary data.</text>
</comment>
<dbReference type="HOGENOM" id="CLU_2060406_0_0_12"/>
<dbReference type="PATRIC" id="fig|999432.5.peg.558"/>
<accession>A0A0E2EJP1</accession>
<feature type="signal peptide" evidence="1">
    <location>
        <begin position="1"/>
        <end position="20"/>
    </location>
</feature>
<sequence>MKKKIGILFFSLLLAVLLTSCDEVLSVVTAGENGEKIVNNYVSIISDKVYDETVTFKSWQDLDIVNDVVKDNLLFKIENKKEKIVVLGDKDAAIEISFFDGGYKYTVFSSMESLNHMFD</sequence>
<organism evidence="2">
    <name type="scientific">Treponema denticola H-22</name>
    <dbReference type="NCBI Taxonomy" id="999432"/>
    <lineage>
        <taxon>Bacteria</taxon>
        <taxon>Pseudomonadati</taxon>
        <taxon>Spirochaetota</taxon>
        <taxon>Spirochaetia</taxon>
        <taxon>Spirochaetales</taxon>
        <taxon>Treponemataceae</taxon>
        <taxon>Treponema</taxon>
    </lineage>
</organism>
<dbReference type="AlphaFoldDB" id="A0A0E2EJP1"/>
<dbReference type="PROSITE" id="PS51257">
    <property type="entry name" value="PROKAR_LIPOPROTEIN"/>
    <property type="match status" value="1"/>
</dbReference>
<gene>
    <name evidence="2" type="ORF">HMPREF9726_00539</name>
</gene>
<reference evidence="2" key="1">
    <citation type="submission" date="2012-01" db="EMBL/GenBank/DDBJ databases">
        <title>The Genome Sequence of Treponema denticola H-22.</title>
        <authorList>
            <consortium name="The Broad Institute Genome Sequencing Platform"/>
            <person name="Earl A."/>
            <person name="Ward D."/>
            <person name="Feldgarden M."/>
            <person name="Gevers D."/>
            <person name="Blanton J.M."/>
            <person name="Fenno C.J."/>
            <person name="Baranova O.V."/>
            <person name="Mathney J."/>
            <person name="Dewhirst F.E."/>
            <person name="Izard J."/>
            <person name="Young S.K."/>
            <person name="Zeng Q."/>
            <person name="Gargeya S."/>
            <person name="Fitzgerald M."/>
            <person name="Haas B."/>
            <person name="Abouelleil A."/>
            <person name="Alvarado L."/>
            <person name="Arachchi H.M."/>
            <person name="Berlin A."/>
            <person name="Chapman S.B."/>
            <person name="Gearin G."/>
            <person name="Goldberg J."/>
            <person name="Griggs A."/>
            <person name="Gujja S."/>
            <person name="Hansen M."/>
            <person name="Heiman D."/>
            <person name="Howarth C."/>
            <person name="Larimer J."/>
            <person name="Lui A."/>
            <person name="MacDonald P.J.P."/>
            <person name="McCowen C."/>
            <person name="Montmayeur A."/>
            <person name="Murphy C."/>
            <person name="Neiman D."/>
            <person name="Pearson M."/>
            <person name="Priest M."/>
            <person name="Roberts A."/>
            <person name="Saif S."/>
            <person name="Shea T."/>
            <person name="Sisk P."/>
            <person name="Stolte C."/>
            <person name="Sykes S."/>
            <person name="Wortman J."/>
            <person name="Nusbaum C."/>
            <person name="Birren B."/>
        </authorList>
    </citation>
    <scope>NUCLEOTIDE SEQUENCE [LARGE SCALE GENOMIC DNA]</scope>
    <source>
        <strain evidence="2">H-22</strain>
    </source>
</reference>
<evidence type="ECO:0000256" key="1">
    <source>
        <dbReference type="SAM" id="SignalP"/>
    </source>
</evidence>
<dbReference type="EMBL" id="AGDV01000004">
    <property type="protein sequence ID" value="EMB35398.1"/>
    <property type="molecule type" value="Genomic_DNA"/>
</dbReference>
<keyword evidence="1" id="KW-0732">Signal</keyword>
<feature type="chain" id="PRO_5002393790" description="Lipoprotein" evidence="1">
    <location>
        <begin position="21"/>
        <end position="119"/>
    </location>
</feature>
<dbReference type="Proteomes" id="UP000011705">
    <property type="component" value="Chromosome"/>
</dbReference>
<dbReference type="RefSeq" id="WP_002670789.1">
    <property type="nucleotide sequence ID" value="NZ_CM001795.1"/>
</dbReference>
<name>A0A0E2EJP1_TREDN</name>